<feature type="non-terminal residue" evidence="12">
    <location>
        <position position="54"/>
    </location>
</feature>
<dbReference type="GO" id="GO:0046872">
    <property type="term" value="F:metal ion binding"/>
    <property type="evidence" value="ECO:0007669"/>
    <property type="project" value="UniProtKB-KW"/>
</dbReference>
<evidence type="ECO:0000256" key="1">
    <source>
        <dbReference type="ARBA" id="ARBA00022722"/>
    </source>
</evidence>
<evidence type="ECO:0000256" key="8">
    <source>
        <dbReference type="ARBA" id="ARBA00022932"/>
    </source>
</evidence>
<keyword evidence="8" id="KW-0808">Transferase</keyword>
<reference evidence="12 13" key="1">
    <citation type="journal article" date="2021" name="Nat. Plants">
        <title>The Taxus genome provides insights into paclitaxel biosynthesis.</title>
        <authorList>
            <person name="Xiong X."/>
            <person name="Gou J."/>
            <person name="Liao Q."/>
            <person name="Li Y."/>
            <person name="Zhou Q."/>
            <person name="Bi G."/>
            <person name="Li C."/>
            <person name="Du R."/>
            <person name="Wang X."/>
            <person name="Sun T."/>
            <person name="Guo L."/>
            <person name="Liang H."/>
            <person name="Lu P."/>
            <person name="Wu Y."/>
            <person name="Zhang Z."/>
            <person name="Ro D.K."/>
            <person name="Shang Y."/>
            <person name="Huang S."/>
            <person name="Yan J."/>
        </authorList>
    </citation>
    <scope>NUCLEOTIDE SEQUENCE [LARGE SCALE GENOMIC DNA]</scope>
    <source>
        <strain evidence="12">Ta-2019</strain>
    </source>
</reference>
<name>A0AA38GCE9_TAXCH</name>
<feature type="domain" description="Integrase catalytic" evidence="11">
    <location>
        <begin position="1"/>
        <end position="54"/>
    </location>
</feature>
<keyword evidence="4" id="KW-0378">Hydrolase</keyword>
<dbReference type="PANTHER" id="PTHR42648:SF11">
    <property type="entry name" value="TRANSPOSON TY4-P GAG-POL POLYPROTEIN"/>
    <property type="match status" value="1"/>
</dbReference>
<organism evidence="12 13">
    <name type="scientific">Taxus chinensis</name>
    <name type="common">Chinese yew</name>
    <name type="synonym">Taxus wallichiana var. chinensis</name>
    <dbReference type="NCBI Taxonomy" id="29808"/>
    <lineage>
        <taxon>Eukaryota</taxon>
        <taxon>Viridiplantae</taxon>
        <taxon>Streptophyta</taxon>
        <taxon>Embryophyta</taxon>
        <taxon>Tracheophyta</taxon>
        <taxon>Spermatophyta</taxon>
        <taxon>Pinopsida</taxon>
        <taxon>Pinidae</taxon>
        <taxon>Conifers II</taxon>
        <taxon>Cupressales</taxon>
        <taxon>Taxaceae</taxon>
        <taxon>Taxus</taxon>
    </lineage>
</organism>
<keyword evidence="6" id="KW-0229">DNA integration</keyword>
<evidence type="ECO:0000256" key="5">
    <source>
        <dbReference type="ARBA" id="ARBA00022842"/>
    </source>
</evidence>
<sequence>SRGEFTSDDFKSYLQDHGIHRKNPPPQTPQQNGVVKRRDHTIMEMGCMINASRL</sequence>
<protein>
    <recommendedName>
        <fullName evidence="11">Integrase catalytic domain-containing protein</fullName>
    </recommendedName>
</protein>
<dbReference type="AlphaFoldDB" id="A0AA38GCE9"/>
<dbReference type="InterPro" id="IPR036397">
    <property type="entry name" value="RNaseH_sf"/>
</dbReference>
<keyword evidence="3" id="KW-0255">Endonuclease</keyword>
<evidence type="ECO:0000313" key="13">
    <source>
        <dbReference type="Proteomes" id="UP000824469"/>
    </source>
</evidence>
<dbReference type="GO" id="GO:0015074">
    <property type="term" value="P:DNA integration"/>
    <property type="evidence" value="ECO:0007669"/>
    <property type="project" value="UniProtKB-KW"/>
</dbReference>
<feature type="compositionally biased region" description="Basic and acidic residues" evidence="10">
    <location>
        <begin position="1"/>
        <end position="11"/>
    </location>
</feature>
<accession>A0AA38GCE9</accession>
<dbReference type="GO" id="GO:0003676">
    <property type="term" value="F:nucleic acid binding"/>
    <property type="evidence" value="ECO:0007669"/>
    <property type="project" value="InterPro"/>
</dbReference>
<keyword evidence="5" id="KW-0460">Magnesium</keyword>
<dbReference type="GO" id="GO:0004519">
    <property type="term" value="F:endonuclease activity"/>
    <property type="evidence" value="ECO:0007669"/>
    <property type="project" value="UniProtKB-KW"/>
</dbReference>
<feature type="non-terminal residue" evidence="12">
    <location>
        <position position="1"/>
    </location>
</feature>
<dbReference type="InterPro" id="IPR039537">
    <property type="entry name" value="Retrotran_Ty1/copia-like"/>
</dbReference>
<dbReference type="GO" id="GO:0003887">
    <property type="term" value="F:DNA-directed DNA polymerase activity"/>
    <property type="evidence" value="ECO:0007669"/>
    <property type="project" value="UniProtKB-KW"/>
</dbReference>
<evidence type="ECO:0000256" key="7">
    <source>
        <dbReference type="ARBA" id="ARBA00022918"/>
    </source>
</evidence>
<evidence type="ECO:0000256" key="4">
    <source>
        <dbReference type="ARBA" id="ARBA00022801"/>
    </source>
</evidence>
<comment type="caution">
    <text evidence="12">The sequence shown here is derived from an EMBL/GenBank/DDBJ whole genome shotgun (WGS) entry which is preliminary data.</text>
</comment>
<dbReference type="Proteomes" id="UP000824469">
    <property type="component" value="Unassembled WGS sequence"/>
</dbReference>
<evidence type="ECO:0000256" key="3">
    <source>
        <dbReference type="ARBA" id="ARBA00022759"/>
    </source>
</evidence>
<evidence type="ECO:0000259" key="11">
    <source>
        <dbReference type="PROSITE" id="PS50994"/>
    </source>
</evidence>
<keyword evidence="8" id="KW-0548">Nucleotidyltransferase</keyword>
<dbReference type="InterPro" id="IPR012337">
    <property type="entry name" value="RNaseH-like_sf"/>
</dbReference>
<keyword evidence="7" id="KW-0695">RNA-directed DNA polymerase</keyword>
<dbReference type="Gene3D" id="3.30.420.10">
    <property type="entry name" value="Ribonuclease H-like superfamily/Ribonuclease H"/>
    <property type="match status" value="1"/>
</dbReference>
<evidence type="ECO:0000256" key="10">
    <source>
        <dbReference type="SAM" id="MobiDB-lite"/>
    </source>
</evidence>
<gene>
    <name evidence="12" type="ORF">KI387_044511</name>
</gene>
<evidence type="ECO:0000313" key="12">
    <source>
        <dbReference type="EMBL" id="KAH9320411.1"/>
    </source>
</evidence>
<keyword evidence="1" id="KW-0540">Nuclease</keyword>
<proteinExistence type="predicted"/>
<dbReference type="GO" id="GO:0016787">
    <property type="term" value="F:hydrolase activity"/>
    <property type="evidence" value="ECO:0007669"/>
    <property type="project" value="UniProtKB-KW"/>
</dbReference>
<dbReference type="InterPro" id="IPR001584">
    <property type="entry name" value="Integrase_cat-core"/>
</dbReference>
<keyword evidence="2" id="KW-0479">Metal-binding</keyword>
<dbReference type="SUPFAM" id="SSF53098">
    <property type="entry name" value="Ribonuclease H-like"/>
    <property type="match status" value="1"/>
</dbReference>
<dbReference type="EMBL" id="JAHRHJ020000004">
    <property type="protein sequence ID" value="KAH9320411.1"/>
    <property type="molecule type" value="Genomic_DNA"/>
</dbReference>
<dbReference type="GO" id="GO:0003964">
    <property type="term" value="F:RNA-directed DNA polymerase activity"/>
    <property type="evidence" value="ECO:0007669"/>
    <property type="project" value="UniProtKB-KW"/>
</dbReference>
<keyword evidence="13" id="KW-1185">Reference proteome</keyword>
<evidence type="ECO:0000256" key="6">
    <source>
        <dbReference type="ARBA" id="ARBA00022908"/>
    </source>
</evidence>
<keyword evidence="8" id="KW-0239">DNA-directed DNA polymerase</keyword>
<evidence type="ECO:0000256" key="9">
    <source>
        <dbReference type="ARBA" id="ARBA00023172"/>
    </source>
</evidence>
<feature type="region of interest" description="Disordered" evidence="10">
    <location>
        <begin position="1"/>
        <end position="36"/>
    </location>
</feature>
<keyword evidence="9" id="KW-0233">DNA recombination</keyword>
<evidence type="ECO:0000256" key="2">
    <source>
        <dbReference type="ARBA" id="ARBA00022723"/>
    </source>
</evidence>
<dbReference type="PROSITE" id="PS50994">
    <property type="entry name" value="INTEGRASE"/>
    <property type="match status" value="1"/>
</dbReference>
<dbReference type="PANTHER" id="PTHR42648">
    <property type="entry name" value="TRANSPOSASE, PUTATIVE-RELATED"/>
    <property type="match status" value="1"/>
</dbReference>
<dbReference type="GO" id="GO:0006310">
    <property type="term" value="P:DNA recombination"/>
    <property type="evidence" value="ECO:0007669"/>
    <property type="project" value="UniProtKB-KW"/>
</dbReference>